<evidence type="ECO:0000313" key="4">
    <source>
        <dbReference type="Proteomes" id="UP000000763"/>
    </source>
</evidence>
<proteinExistence type="predicted"/>
<dbReference type="AlphaFoldDB" id="Q69YD6"/>
<name>Q69YD6_ORYSJ</name>
<dbReference type="InterPro" id="IPR008552">
    <property type="entry name" value="DUF834"/>
</dbReference>
<organism evidence="3 4">
    <name type="scientific">Oryza sativa subsp. japonica</name>
    <name type="common">Rice</name>
    <dbReference type="NCBI Taxonomy" id="39947"/>
    <lineage>
        <taxon>Eukaryota</taxon>
        <taxon>Viridiplantae</taxon>
        <taxon>Streptophyta</taxon>
        <taxon>Embryophyta</taxon>
        <taxon>Tracheophyta</taxon>
        <taxon>Spermatophyta</taxon>
        <taxon>Magnoliopsida</taxon>
        <taxon>Liliopsida</taxon>
        <taxon>Poales</taxon>
        <taxon>Poaceae</taxon>
        <taxon>BOP clade</taxon>
        <taxon>Oryzoideae</taxon>
        <taxon>Oryzeae</taxon>
        <taxon>Oryzinae</taxon>
        <taxon>Oryza</taxon>
        <taxon>Oryza sativa</taxon>
    </lineage>
</organism>
<evidence type="ECO:0000313" key="3">
    <source>
        <dbReference type="EMBL" id="BAD35191.1"/>
    </source>
</evidence>
<sequence>MANGDGKPREDDGNRRTSFGRLNSPECEGMRIPATKLDGEGAAGVELSLANPTAATARCGGDPSGG</sequence>
<reference evidence="4" key="2">
    <citation type="journal article" date="2008" name="Nucleic Acids Res.">
        <title>The rice annotation project database (RAP-DB): 2008 update.</title>
        <authorList>
            <consortium name="The rice annotation project (RAP)"/>
        </authorList>
    </citation>
    <scope>GENOME REANNOTATION</scope>
    <source>
        <strain evidence="4">cv. Nipponbare</strain>
    </source>
</reference>
<reference evidence="4" key="1">
    <citation type="journal article" date="2005" name="Nature">
        <title>The map-based sequence of the rice genome.</title>
        <authorList>
            <consortium name="International rice genome sequencing project (IRGSP)"/>
            <person name="Matsumoto T."/>
            <person name="Wu J."/>
            <person name="Kanamori H."/>
            <person name="Katayose Y."/>
            <person name="Fujisawa M."/>
            <person name="Namiki N."/>
            <person name="Mizuno H."/>
            <person name="Yamamoto K."/>
            <person name="Antonio B.A."/>
            <person name="Baba T."/>
            <person name="Sakata K."/>
            <person name="Nagamura Y."/>
            <person name="Aoki H."/>
            <person name="Arikawa K."/>
            <person name="Arita K."/>
            <person name="Bito T."/>
            <person name="Chiden Y."/>
            <person name="Fujitsuka N."/>
            <person name="Fukunaka R."/>
            <person name="Hamada M."/>
            <person name="Harada C."/>
            <person name="Hayashi A."/>
            <person name="Hijishita S."/>
            <person name="Honda M."/>
            <person name="Hosokawa S."/>
            <person name="Ichikawa Y."/>
            <person name="Idonuma A."/>
            <person name="Iijima M."/>
            <person name="Ikeda M."/>
            <person name="Ikeno M."/>
            <person name="Ito K."/>
            <person name="Ito S."/>
            <person name="Ito T."/>
            <person name="Ito Y."/>
            <person name="Ito Y."/>
            <person name="Iwabuchi A."/>
            <person name="Kamiya K."/>
            <person name="Karasawa W."/>
            <person name="Kurita K."/>
            <person name="Katagiri S."/>
            <person name="Kikuta A."/>
            <person name="Kobayashi H."/>
            <person name="Kobayashi N."/>
            <person name="Machita K."/>
            <person name="Maehara T."/>
            <person name="Masukawa M."/>
            <person name="Mizubayashi T."/>
            <person name="Mukai Y."/>
            <person name="Nagasaki H."/>
            <person name="Nagata Y."/>
            <person name="Naito S."/>
            <person name="Nakashima M."/>
            <person name="Nakama Y."/>
            <person name="Nakamichi Y."/>
            <person name="Nakamura M."/>
            <person name="Meguro A."/>
            <person name="Negishi M."/>
            <person name="Ohta I."/>
            <person name="Ohta T."/>
            <person name="Okamoto M."/>
            <person name="Ono N."/>
            <person name="Saji S."/>
            <person name="Sakaguchi M."/>
            <person name="Sakai K."/>
            <person name="Shibata M."/>
            <person name="Shimokawa T."/>
            <person name="Song J."/>
            <person name="Takazaki Y."/>
            <person name="Terasawa K."/>
            <person name="Tsugane M."/>
            <person name="Tsuji K."/>
            <person name="Ueda S."/>
            <person name="Waki K."/>
            <person name="Yamagata H."/>
            <person name="Yamamoto M."/>
            <person name="Yamamoto S."/>
            <person name="Yamane H."/>
            <person name="Yoshiki S."/>
            <person name="Yoshihara R."/>
            <person name="Yukawa K."/>
            <person name="Zhong H."/>
            <person name="Yano M."/>
            <person name="Yuan Q."/>
            <person name="Ouyang S."/>
            <person name="Liu J."/>
            <person name="Jones K.M."/>
            <person name="Gansberger K."/>
            <person name="Moffat K."/>
            <person name="Hill J."/>
            <person name="Bera J."/>
            <person name="Fadrosh D."/>
            <person name="Jin S."/>
            <person name="Johri S."/>
            <person name="Kim M."/>
            <person name="Overton L."/>
            <person name="Reardon M."/>
            <person name="Tsitrin T."/>
            <person name="Vuong H."/>
            <person name="Weaver B."/>
            <person name="Ciecko A."/>
            <person name="Tallon L."/>
            <person name="Jackson J."/>
            <person name="Pai G."/>
            <person name="Aken S.V."/>
            <person name="Utterback T."/>
            <person name="Reidmuller S."/>
            <person name="Feldblyum T."/>
            <person name="Hsiao J."/>
            <person name="Zismann V."/>
            <person name="Iobst S."/>
            <person name="de Vazeille A.R."/>
            <person name="Buell C.R."/>
            <person name="Ying K."/>
            <person name="Li Y."/>
            <person name="Lu T."/>
            <person name="Huang Y."/>
            <person name="Zhao Q."/>
            <person name="Feng Q."/>
            <person name="Zhang L."/>
            <person name="Zhu J."/>
            <person name="Weng Q."/>
            <person name="Mu J."/>
            <person name="Lu Y."/>
            <person name="Fan D."/>
            <person name="Liu Y."/>
            <person name="Guan J."/>
            <person name="Zhang Y."/>
            <person name="Yu S."/>
            <person name="Liu X."/>
            <person name="Zhang Y."/>
            <person name="Hong G."/>
            <person name="Han B."/>
            <person name="Choisne N."/>
            <person name="Demange N."/>
            <person name="Orjeda G."/>
            <person name="Samain S."/>
            <person name="Cattolico L."/>
            <person name="Pelletier E."/>
            <person name="Couloux A."/>
            <person name="Segurens B."/>
            <person name="Wincker P."/>
            <person name="D'Hont A."/>
            <person name="Scarpelli C."/>
            <person name="Weissenbach J."/>
            <person name="Salanoubat M."/>
            <person name="Quetier F."/>
            <person name="Yu Y."/>
            <person name="Kim H.R."/>
            <person name="Rambo T."/>
            <person name="Currie J."/>
            <person name="Collura K."/>
            <person name="Luo M."/>
            <person name="Yang T."/>
            <person name="Ammiraju J.S.S."/>
            <person name="Engler F."/>
            <person name="Soderlund C."/>
            <person name="Wing R.A."/>
            <person name="Palmer L.E."/>
            <person name="de la Bastide M."/>
            <person name="Spiegel L."/>
            <person name="Nascimento L."/>
            <person name="Zutavern T."/>
            <person name="O'Shaughnessy A."/>
            <person name="Dike S."/>
            <person name="Dedhia N."/>
            <person name="Preston R."/>
            <person name="Balija V."/>
            <person name="McCombie W.R."/>
            <person name="Chow T."/>
            <person name="Chen H."/>
            <person name="Chung M."/>
            <person name="Chen C."/>
            <person name="Shaw J."/>
            <person name="Wu H."/>
            <person name="Hsiao K."/>
            <person name="Chao Y."/>
            <person name="Chu M."/>
            <person name="Cheng C."/>
            <person name="Hour A."/>
            <person name="Lee P."/>
            <person name="Lin S."/>
            <person name="Lin Y."/>
            <person name="Liou J."/>
            <person name="Liu S."/>
            <person name="Hsing Y."/>
            <person name="Raghuvanshi S."/>
            <person name="Mohanty A."/>
            <person name="Bharti A.K."/>
            <person name="Gaur A."/>
            <person name="Gupta V."/>
            <person name="Kumar D."/>
            <person name="Ravi V."/>
            <person name="Vij S."/>
            <person name="Kapur A."/>
            <person name="Khurana P."/>
            <person name="Khurana P."/>
            <person name="Khurana J.P."/>
            <person name="Tyagi A.K."/>
            <person name="Gaikwad K."/>
            <person name="Singh A."/>
            <person name="Dalal V."/>
            <person name="Srivastava S."/>
            <person name="Dixit A."/>
            <person name="Pal A.K."/>
            <person name="Ghazi I.A."/>
            <person name="Yadav M."/>
            <person name="Pandit A."/>
            <person name="Bhargava A."/>
            <person name="Sureshbabu K."/>
            <person name="Batra K."/>
            <person name="Sharma T.R."/>
            <person name="Mohapatra T."/>
            <person name="Singh N.K."/>
            <person name="Messing J."/>
            <person name="Nelson A.B."/>
            <person name="Fuks G."/>
            <person name="Kavchok S."/>
            <person name="Keizer G."/>
            <person name="Linton E."/>
            <person name="Llaca V."/>
            <person name="Song R."/>
            <person name="Tanyolac B."/>
            <person name="Young S."/>
            <person name="Ho-Il K."/>
            <person name="Hahn J.H."/>
            <person name="Sangsakoo G."/>
            <person name="Vanavichit A."/>
            <person name="de Mattos Luiz.A.T."/>
            <person name="Zimmer P.D."/>
            <person name="Malone G."/>
            <person name="Dellagostin O."/>
            <person name="de Oliveira A.C."/>
            <person name="Bevan M."/>
            <person name="Bancroft I."/>
            <person name="Minx P."/>
            <person name="Cordum H."/>
            <person name="Wilson R."/>
            <person name="Cheng Z."/>
            <person name="Jin W."/>
            <person name="Jiang J."/>
            <person name="Leong S.A."/>
            <person name="Iwama H."/>
            <person name="Gojobori T."/>
            <person name="Itoh T."/>
            <person name="Niimura Y."/>
            <person name="Fujii Y."/>
            <person name="Habara T."/>
            <person name="Sakai H."/>
            <person name="Sato Y."/>
            <person name="Wilson G."/>
            <person name="Kumar K."/>
            <person name="McCouch S."/>
            <person name="Juretic N."/>
            <person name="Hoen D."/>
            <person name="Wright S."/>
            <person name="Bruskiewich R."/>
            <person name="Bureau T."/>
            <person name="Miyao A."/>
            <person name="Hirochika H."/>
            <person name="Nishikawa T."/>
            <person name="Kadowaki K."/>
            <person name="Sugiura M."/>
            <person name="Burr B."/>
            <person name="Sasaki T."/>
        </authorList>
    </citation>
    <scope>NUCLEOTIDE SEQUENCE [LARGE SCALE GENOMIC DNA]</scope>
    <source>
        <strain evidence="4">cv. Nipponbare</strain>
    </source>
</reference>
<protein>
    <recommendedName>
        <fullName evidence="2">DUF834 domain-containing protein</fullName>
    </recommendedName>
</protein>
<feature type="compositionally biased region" description="Basic and acidic residues" evidence="1">
    <location>
        <begin position="1"/>
        <end position="15"/>
    </location>
</feature>
<feature type="domain" description="DUF834" evidence="2">
    <location>
        <begin position="33"/>
        <end position="66"/>
    </location>
</feature>
<dbReference type="Pfam" id="PF05754">
    <property type="entry name" value="DUF834"/>
    <property type="match status" value="1"/>
</dbReference>
<accession>Q69YD6</accession>
<feature type="region of interest" description="Disordered" evidence="1">
    <location>
        <begin position="1"/>
        <end position="32"/>
    </location>
</feature>
<gene>
    <name evidence="3" type="primary">P0701E03.31</name>
</gene>
<dbReference type="Proteomes" id="UP000000763">
    <property type="component" value="Chromosome 6"/>
</dbReference>
<evidence type="ECO:0000256" key="1">
    <source>
        <dbReference type="SAM" id="MobiDB-lite"/>
    </source>
</evidence>
<evidence type="ECO:0000259" key="2">
    <source>
        <dbReference type="Pfam" id="PF05754"/>
    </source>
</evidence>
<dbReference type="EMBL" id="AP003458">
    <property type="protein sequence ID" value="BAD35191.1"/>
    <property type="molecule type" value="Genomic_DNA"/>
</dbReference>